<evidence type="ECO:0000313" key="4">
    <source>
        <dbReference type="Proteomes" id="UP000231450"/>
    </source>
</evidence>
<dbReference type="PANTHER" id="PTHR31157:SF1">
    <property type="entry name" value="SCP DOMAIN-CONTAINING PROTEIN"/>
    <property type="match status" value="1"/>
</dbReference>
<evidence type="ECO:0000313" key="3">
    <source>
        <dbReference type="EMBL" id="PJE58258.1"/>
    </source>
</evidence>
<keyword evidence="1" id="KW-0812">Transmembrane</keyword>
<dbReference type="EMBL" id="PFDW01000038">
    <property type="protein sequence ID" value="PJE58258.1"/>
    <property type="molecule type" value="Genomic_DNA"/>
</dbReference>
<evidence type="ECO:0000259" key="2">
    <source>
        <dbReference type="Pfam" id="PF00188"/>
    </source>
</evidence>
<feature type="transmembrane region" description="Helical" evidence="1">
    <location>
        <begin position="213"/>
        <end position="233"/>
    </location>
</feature>
<dbReference type="SUPFAM" id="SSF55797">
    <property type="entry name" value="PR-1-like"/>
    <property type="match status" value="1"/>
</dbReference>
<proteinExistence type="predicted"/>
<dbReference type="InterPro" id="IPR014044">
    <property type="entry name" value="CAP_dom"/>
</dbReference>
<accession>A0A2M8KEC1</accession>
<protein>
    <recommendedName>
        <fullName evidence="2">SCP domain-containing protein</fullName>
    </recommendedName>
</protein>
<name>A0A2M8KEC1_9BACT</name>
<dbReference type="PANTHER" id="PTHR31157">
    <property type="entry name" value="SCP DOMAIN-CONTAINING PROTEIN"/>
    <property type="match status" value="1"/>
</dbReference>
<sequence length="256" mass="29795">MLKIIKKILIFLSLLSITLKLILVTVIFISPNITSPANIEANAKELIDLTNNYRKNNGLGELIPNPRLTQAAVNKAQDLLNNQYFAHTSPDNKKFSEWIKDVDYKYFYVGENLAIDFNNNHDIFQAWLNSQTHKENIIKPQYQEIGIAVIEGKYQNRQTTVVVQLFGSRVLGETEKLNIDYQPITRTIDNYFPSDSYLKQIISLKNIEKLNEYNNYFLVIIMGLYLITYTPTVRKKNQINVKQPIINRYQAKIFRE</sequence>
<dbReference type="Proteomes" id="UP000231450">
    <property type="component" value="Unassembled WGS sequence"/>
</dbReference>
<keyword evidence="1" id="KW-0472">Membrane</keyword>
<dbReference type="Pfam" id="PF00188">
    <property type="entry name" value="CAP"/>
    <property type="match status" value="1"/>
</dbReference>
<reference evidence="4" key="1">
    <citation type="submission" date="2017-09" db="EMBL/GenBank/DDBJ databases">
        <title>Depth-based differentiation of microbial function through sediment-hosted aquifers and enrichment of novel symbionts in the deep terrestrial subsurface.</title>
        <authorList>
            <person name="Probst A.J."/>
            <person name="Ladd B."/>
            <person name="Jarett J.K."/>
            <person name="Geller-Mcgrath D.E."/>
            <person name="Sieber C.M.K."/>
            <person name="Emerson J.B."/>
            <person name="Anantharaman K."/>
            <person name="Thomas B.C."/>
            <person name="Malmstrom R."/>
            <person name="Stieglmeier M."/>
            <person name="Klingl A."/>
            <person name="Woyke T."/>
            <person name="Ryan C.M."/>
            <person name="Banfield J.F."/>
        </authorList>
    </citation>
    <scope>NUCLEOTIDE SEQUENCE [LARGE SCALE GENOMIC DNA]</scope>
</reference>
<dbReference type="AlphaFoldDB" id="A0A2M8KEC1"/>
<comment type="caution">
    <text evidence="3">The sequence shown here is derived from an EMBL/GenBank/DDBJ whole genome shotgun (WGS) entry which is preliminary data.</text>
</comment>
<keyword evidence="1" id="KW-1133">Transmembrane helix</keyword>
<feature type="domain" description="SCP" evidence="2">
    <location>
        <begin position="48"/>
        <end position="165"/>
    </location>
</feature>
<evidence type="ECO:0000256" key="1">
    <source>
        <dbReference type="SAM" id="Phobius"/>
    </source>
</evidence>
<dbReference type="InterPro" id="IPR035940">
    <property type="entry name" value="CAP_sf"/>
</dbReference>
<gene>
    <name evidence="3" type="ORF">COU81_01680</name>
</gene>
<dbReference type="CDD" id="cd05379">
    <property type="entry name" value="CAP_bacterial"/>
    <property type="match status" value="1"/>
</dbReference>
<dbReference type="Gene3D" id="3.40.33.10">
    <property type="entry name" value="CAP"/>
    <property type="match status" value="1"/>
</dbReference>
<organism evidence="3 4">
    <name type="scientific">Candidatus Portnoybacteria bacterium CG10_big_fil_rev_8_21_14_0_10_36_7</name>
    <dbReference type="NCBI Taxonomy" id="1974812"/>
    <lineage>
        <taxon>Bacteria</taxon>
        <taxon>Candidatus Portnoyibacteriota</taxon>
    </lineage>
</organism>